<dbReference type="InterPro" id="IPR010982">
    <property type="entry name" value="Lambda_DNA-bd_dom_sf"/>
</dbReference>
<dbReference type="PANTHER" id="PTHR46558">
    <property type="entry name" value="TRACRIPTIONAL REGULATORY PROTEIN-RELATED-RELATED"/>
    <property type="match status" value="1"/>
</dbReference>
<evidence type="ECO:0000256" key="2">
    <source>
        <dbReference type="SAM" id="Phobius"/>
    </source>
</evidence>
<organism evidence="4 5">
    <name type="scientific">Emergencia timonensis</name>
    <dbReference type="NCBI Taxonomy" id="1776384"/>
    <lineage>
        <taxon>Bacteria</taxon>
        <taxon>Bacillati</taxon>
        <taxon>Bacillota</taxon>
        <taxon>Clostridia</taxon>
        <taxon>Peptostreptococcales</taxon>
        <taxon>Anaerovoracaceae</taxon>
        <taxon>Emergencia</taxon>
    </lineage>
</organism>
<evidence type="ECO:0000313" key="4">
    <source>
        <dbReference type="EMBL" id="RHJ88261.1"/>
    </source>
</evidence>
<dbReference type="OrthoDB" id="9801008at2"/>
<dbReference type="PROSITE" id="PS50943">
    <property type="entry name" value="HTH_CROC1"/>
    <property type="match status" value="1"/>
</dbReference>
<dbReference type="AlphaFoldDB" id="A0A415E3Q0"/>
<dbReference type="Gene3D" id="1.10.260.40">
    <property type="entry name" value="lambda repressor-like DNA-binding domains"/>
    <property type="match status" value="1"/>
</dbReference>
<reference evidence="4 5" key="1">
    <citation type="submission" date="2018-08" db="EMBL/GenBank/DDBJ databases">
        <title>A genome reference for cultivated species of the human gut microbiota.</title>
        <authorList>
            <person name="Zou Y."/>
            <person name="Xue W."/>
            <person name="Luo G."/>
        </authorList>
    </citation>
    <scope>NUCLEOTIDE SEQUENCE [LARGE SCALE GENOMIC DNA]</scope>
    <source>
        <strain evidence="4 5">AM07-24</strain>
    </source>
</reference>
<dbReference type="SMART" id="SM00530">
    <property type="entry name" value="HTH_XRE"/>
    <property type="match status" value="1"/>
</dbReference>
<keyword evidence="1" id="KW-0238">DNA-binding</keyword>
<evidence type="ECO:0000256" key="1">
    <source>
        <dbReference type="ARBA" id="ARBA00023125"/>
    </source>
</evidence>
<dbReference type="CDD" id="cd00093">
    <property type="entry name" value="HTH_XRE"/>
    <property type="match status" value="1"/>
</dbReference>
<keyword evidence="5" id="KW-1185">Reference proteome</keyword>
<feature type="domain" description="HTH cro/C1-type" evidence="3">
    <location>
        <begin position="7"/>
        <end position="61"/>
    </location>
</feature>
<evidence type="ECO:0000313" key="5">
    <source>
        <dbReference type="Proteomes" id="UP000284841"/>
    </source>
</evidence>
<keyword evidence="2" id="KW-1133">Transmembrane helix</keyword>
<sequence>MEIGKKLKKARVQSGYTQEEVAEQLQVTRQTISNWENEKSYPDIISVISLSEVYQISLDELLKGDDRMIKHLDETTNVVKSNRKLLFAVIVNILLMALFVVINMTLPENKYILAGSFSIIMISTATLFYQLIKKF</sequence>
<evidence type="ECO:0000259" key="3">
    <source>
        <dbReference type="PROSITE" id="PS50943"/>
    </source>
</evidence>
<name>A0A415E3Q0_9FIRM</name>
<dbReference type="GeneID" id="83006135"/>
<feature type="transmembrane region" description="Helical" evidence="2">
    <location>
        <begin position="112"/>
        <end position="132"/>
    </location>
</feature>
<dbReference type="InterPro" id="IPR001387">
    <property type="entry name" value="Cro/C1-type_HTH"/>
</dbReference>
<accession>A0A415E3Q0</accession>
<dbReference type="STRING" id="1776384.GCA_900086585_03848"/>
<dbReference type="GO" id="GO:0003677">
    <property type="term" value="F:DNA binding"/>
    <property type="evidence" value="ECO:0007669"/>
    <property type="project" value="UniProtKB-KW"/>
</dbReference>
<keyword evidence="2" id="KW-0472">Membrane</keyword>
<proteinExistence type="predicted"/>
<dbReference type="RefSeq" id="WP_067541946.1">
    <property type="nucleotide sequence ID" value="NZ_AP025567.1"/>
</dbReference>
<dbReference type="Pfam" id="PF01381">
    <property type="entry name" value="HTH_3"/>
    <property type="match status" value="1"/>
</dbReference>
<dbReference type="PANTHER" id="PTHR46558:SF15">
    <property type="entry name" value="HELIX-TURN-HELIX DOMAIN PROTEIN"/>
    <property type="match status" value="1"/>
</dbReference>
<comment type="caution">
    <text evidence="4">The sequence shown here is derived from an EMBL/GenBank/DDBJ whole genome shotgun (WGS) entry which is preliminary data.</text>
</comment>
<keyword evidence="2" id="KW-0812">Transmembrane</keyword>
<feature type="transmembrane region" description="Helical" evidence="2">
    <location>
        <begin position="85"/>
        <end position="106"/>
    </location>
</feature>
<gene>
    <name evidence="4" type="ORF">DW099_07565</name>
</gene>
<dbReference type="Proteomes" id="UP000284841">
    <property type="component" value="Unassembled WGS sequence"/>
</dbReference>
<dbReference type="EMBL" id="QRMS01000002">
    <property type="protein sequence ID" value="RHJ88261.1"/>
    <property type="molecule type" value="Genomic_DNA"/>
</dbReference>
<protein>
    <submittedName>
        <fullName evidence="4">XRE family transcriptional regulator</fullName>
    </submittedName>
</protein>
<dbReference type="SUPFAM" id="SSF47413">
    <property type="entry name" value="lambda repressor-like DNA-binding domains"/>
    <property type="match status" value="1"/>
</dbReference>